<sequence length="141" mass="15960">MLASVDMKNAKYATSIQALEPRLQAIVDLEDMVVELLRAFVDKTMKKPERILFYRDRVLQGQFVQVHRDEVAVIRPACKKLYVTYVSKITPSSEATSTPAQCNVLCNENRFHVGQFPETGRHTVLLCARCTRSVVMVPAAF</sequence>
<proteinExistence type="predicted"/>
<organism evidence="2 3">
    <name type="scientific">Linnemannia elongata AG-77</name>
    <dbReference type="NCBI Taxonomy" id="1314771"/>
    <lineage>
        <taxon>Eukaryota</taxon>
        <taxon>Fungi</taxon>
        <taxon>Fungi incertae sedis</taxon>
        <taxon>Mucoromycota</taxon>
        <taxon>Mortierellomycotina</taxon>
        <taxon>Mortierellomycetes</taxon>
        <taxon>Mortierellales</taxon>
        <taxon>Mortierellaceae</taxon>
        <taxon>Linnemannia</taxon>
    </lineage>
</organism>
<accession>A0A197JEW9</accession>
<keyword evidence="3" id="KW-1185">Reference proteome</keyword>
<dbReference type="Gene3D" id="3.30.420.10">
    <property type="entry name" value="Ribonuclease H-like superfamily/Ribonuclease H"/>
    <property type="match status" value="1"/>
</dbReference>
<dbReference type="Pfam" id="PF02171">
    <property type="entry name" value="Piwi"/>
    <property type="match status" value="1"/>
</dbReference>
<evidence type="ECO:0000313" key="2">
    <source>
        <dbReference type="EMBL" id="OAQ23553.1"/>
    </source>
</evidence>
<protein>
    <recommendedName>
        <fullName evidence="1">Piwi domain-containing protein</fullName>
    </recommendedName>
</protein>
<evidence type="ECO:0000259" key="1">
    <source>
        <dbReference type="PROSITE" id="PS50822"/>
    </source>
</evidence>
<reference evidence="2 3" key="1">
    <citation type="submission" date="2016-05" db="EMBL/GenBank/DDBJ databases">
        <title>Genome sequencing reveals origins of a unique bacterial endosymbiosis in the earliest lineages of terrestrial Fungi.</title>
        <authorList>
            <consortium name="DOE Joint Genome Institute"/>
            <person name="Uehling J."/>
            <person name="Gryganskyi A."/>
            <person name="Hameed K."/>
            <person name="Tschaplinski T."/>
            <person name="Misztal P."/>
            <person name="Wu S."/>
            <person name="Desiro A."/>
            <person name="Vande Pol N."/>
            <person name="Du Z.-Y."/>
            <person name="Zienkiewicz A."/>
            <person name="Zienkiewicz K."/>
            <person name="Morin E."/>
            <person name="Tisserant E."/>
            <person name="Splivallo R."/>
            <person name="Hainaut M."/>
            <person name="Henrissat B."/>
            <person name="Ohm R."/>
            <person name="Kuo A."/>
            <person name="Yan J."/>
            <person name="Lipzen A."/>
            <person name="Nolan M."/>
            <person name="Labutti K."/>
            <person name="Barry K."/>
            <person name="Goldstein A."/>
            <person name="Labbe J."/>
            <person name="Schadt C."/>
            <person name="Tuskan G."/>
            <person name="Grigoriev I."/>
            <person name="Martin F."/>
            <person name="Vilgalys R."/>
            <person name="Bonito G."/>
        </authorList>
    </citation>
    <scope>NUCLEOTIDE SEQUENCE [LARGE SCALE GENOMIC DNA]</scope>
    <source>
        <strain evidence="2 3">AG-77</strain>
    </source>
</reference>
<feature type="domain" description="Piwi" evidence="1">
    <location>
        <begin position="1"/>
        <end position="90"/>
    </location>
</feature>
<name>A0A197JEW9_9FUNG</name>
<dbReference type="AlphaFoldDB" id="A0A197JEW9"/>
<dbReference type="STRING" id="1314771.A0A197JEW9"/>
<dbReference type="EMBL" id="KV442116">
    <property type="protein sequence ID" value="OAQ23553.1"/>
    <property type="molecule type" value="Genomic_DNA"/>
</dbReference>
<dbReference type="InterPro" id="IPR036397">
    <property type="entry name" value="RNaseH_sf"/>
</dbReference>
<dbReference type="InterPro" id="IPR003165">
    <property type="entry name" value="Piwi"/>
</dbReference>
<evidence type="ECO:0000313" key="3">
    <source>
        <dbReference type="Proteomes" id="UP000078512"/>
    </source>
</evidence>
<gene>
    <name evidence="2" type="ORF">K457DRAFT_1881403</name>
</gene>
<dbReference type="Proteomes" id="UP000078512">
    <property type="component" value="Unassembled WGS sequence"/>
</dbReference>
<dbReference type="GO" id="GO:0003676">
    <property type="term" value="F:nucleic acid binding"/>
    <property type="evidence" value="ECO:0007669"/>
    <property type="project" value="InterPro"/>
</dbReference>
<dbReference type="PANTHER" id="PTHR22891">
    <property type="entry name" value="EUKARYOTIC TRANSLATION INITIATION FACTOR 2C"/>
    <property type="match status" value="1"/>
</dbReference>
<dbReference type="OrthoDB" id="10252740at2759"/>
<dbReference type="SUPFAM" id="SSF53098">
    <property type="entry name" value="Ribonuclease H-like"/>
    <property type="match status" value="1"/>
</dbReference>
<dbReference type="PROSITE" id="PS50822">
    <property type="entry name" value="PIWI"/>
    <property type="match status" value="1"/>
</dbReference>
<dbReference type="InterPro" id="IPR012337">
    <property type="entry name" value="RNaseH-like_sf"/>
</dbReference>